<feature type="compositionally biased region" description="Gly residues" evidence="1">
    <location>
        <begin position="773"/>
        <end position="795"/>
    </location>
</feature>
<evidence type="ECO:0000313" key="4">
    <source>
        <dbReference type="Proteomes" id="UP000288096"/>
    </source>
</evidence>
<protein>
    <recommendedName>
        <fullName evidence="2">Bacterial repeat domain-containing protein</fullName>
    </recommendedName>
</protein>
<dbReference type="RefSeq" id="WP_124328637.1">
    <property type="nucleotide sequence ID" value="NZ_BEXT01000001.1"/>
</dbReference>
<feature type="region of interest" description="Disordered" evidence="1">
    <location>
        <begin position="761"/>
        <end position="795"/>
    </location>
</feature>
<dbReference type="OrthoDB" id="5522195at2"/>
<dbReference type="Pfam" id="PF18998">
    <property type="entry name" value="Flg_new_2"/>
    <property type="match status" value="1"/>
</dbReference>
<feature type="region of interest" description="Disordered" evidence="1">
    <location>
        <begin position="187"/>
        <end position="261"/>
    </location>
</feature>
<dbReference type="InterPro" id="IPR044060">
    <property type="entry name" value="Bacterial_rp_domain"/>
</dbReference>
<gene>
    <name evidence="3" type="ORF">DENIS_2298</name>
</gene>
<accession>A0A401FWJ1</accession>
<comment type="caution">
    <text evidence="3">The sequence shown here is derived from an EMBL/GenBank/DDBJ whole genome shotgun (WGS) entry which is preliminary data.</text>
</comment>
<dbReference type="GO" id="GO:0005509">
    <property type="term" value="F:calcium ion binding"/>
    <property type="evidence" value="ECO:0007669"/>
    <property type="project" value="InterPro"/>
</dbReference>
<evidence type="ECO:0000256" key="1">
    <source>
        <dbReference type="SAM" id="MobiDB-lite"/>
    </source>
</evidence>
<feature type="region of interest" description="Disordered" evidence="1">
    <location>
        <begin position="131"/>
        <end position="157"/>
    </location>
</feature>
<keyword evidence="4" id="KW-1185">Reference proteome</keyword>
<feature type="domain" description="Bacterial repeat" evidence="2">
    <location>
        <begin position="76"/>
        <end position="130"/>
    </location>
</feature>
<name>A0A401FWJ1_9BACT</name>
<organism evidence="3 4">
    <name type="scientific">Desulfonema ishimotonii</name>
    <dbReference type="NCBI Taxonomy" id="45657"/>
    <lineage>
        <taxon>Bacteria</taxon>
        <taxon>Pseudomonadati</taxon>
        <taxon>Thermodesulfobacteriota</taxon>
        <taxon>Desulfobacteria</taxon>
        <taxon>Desulfobacterales</taxon>
        <taxon>Desulfococcaceae</taxon>
        <taxon>Desulfonema</taxon>
    </lineage>
</organism>
<reference evidence="4" key="2">
    <citation type="submission" date="2019-01" db="EMBL/GenBank/DDBJ databases">
        <title>Genome sequence of Desulfonema ishimotonii strain Tokyo 01.</title>
        <authorList>
            <person name="Fukui M."/>
        </authorList>
    </citation>
    <scope>NUCLEOTIDE SEQUENCE [LARGE SCALE GENOMIC DNA]</scope>
    <source>
        <strain evidence="4">Tokyo 01</strain>
    </source>
</reference>
<dbReference type="SUPFAM" id="SSF103647">
    <property type="entry name" value="TSP type-3 repeat"/>
    <property type="match status" value="3"/>
</dbReference>
<dbReference type="InterPro" id="IPR028974">
    <property type="entry name" value="TSP_type-3_rpt"/>
</dbReference>
<dbReference type="AlphaFoldDB" id="A0A401FWJ1"/>
<evidence type="ECO:0000313" key="3">
    <source>
        <dbReference type="EMBL" id="GBC61338.1"/>
    </source>
</evidence>
<sequence>MTSGEYFTVRYESGGVKLVVSEVISEFSIGLTISPSGSGRVLIEEEGDGETGTTGLTFTCPDDCVDSDTECNSGFCKKYFAPGARLKLTATPGSGYLFDTWDGEVESTSDPKIVYVDMAADQSVTARFEISQPLPDRDGDGTPDTQDGCPDDPRKTSPGACGCGVADTDSDGDETPDCNDECPADPNKTAPGQCGCGVADTDSDGDETPDCNDECPDDPDKTSPGACGCGVADTDSDGDATPDCNDRCPDDPDKTEPGQCGCGLSDADSDGDGFSDCRDQCPDDPGKTLPGQCGCGVADTDTDGDGTADCNDKCPDDPNKTFPGQCGCGVVDTDSDGDGTPDCFDKCPNDADKTEPGQCGCGVADADSDGDGTPDCSDKCPNDPDKTEPGQCGCGIADTDSDGDGVADCESEAVSGIPVPISPENGETVAEDSVTLVAQVDLGSTVDGPMEIYWWWRPVDKKCTVSSETTEAYRGLAELRISGLRDGLQYAWQVGVRNPASGEIFISDEVFFTVGASEVEVPFRVDAGTTLNDYRMYSFSLWPEDADAADLLGDAVGEYDTKFFKIGTYDPEQSRYVEYDSGAITIVPGQAYWFLARNGLEASIRGIKVSVAENIHVHLRYDETREKGWNMIAPPNDGDYFRKDIQVIAYTEKPDGSFEAEPGFETPVPLSALEADNPWLDLVLWKWEGGRYVSMTPDDAAAVLLRNRGYWVNARRGNICLVFPGSARKDLPESEDTLATMMRRGGEWMGRHLTPDAAVADSGETPPMPIGYSGSGASGTGGGVDSGGGDVLLTR</sequence>
<reference evidence="4" key="1">
    <citation type="submission" date="2017-11" db="EMBL/GenBank/DDBJ databases">
        <authorList>
            <person name="Watanabe M."/>
            <person name="Kojima H."/>
        </authorList>
    </citation>
    <scope>NUCLEOTIDE SEQUENCE [LARGE SCALE GENOMIC DNA]</scope>
    <source>
        <strain evidence="4">Tokyo 01</strain>
    </source>
</reference>
<dbReference type="EMBL" id="BEXT01000001">
    <property type="protein sequence ID" value="GBC61338.1"/>
    <property type="molecule type" value="Genomic_DNA"/>
</dbReference>
<feature type="compositionally biased region" description="Acidic residues" evidence="1">
    <location>
        <begin position="201"/>
        <end position="217"/>
    </location>
</feature>
<proteinExistence type="predicted"/>
<dbReference type="Gene3D" id="4.10.1080.10">
    <property type="entry name" value="TSP type-3 repeat"/>
    <property type="match status" value="1"/>
</dbReference>
<evidence type="ECO:0000259" key="2">
    <source>
        <dbReference type="Pfam" id="PF18998"/>
    </source>
</evidence>
<dbReference type="Proteomes" id="UP000288096">
    <property type="component" value="Unassembled WGS sequence"/>
</dbReference>
<feature type="compositionally biased region" description="Basic and acidic residues" evidence="1">
    <location>
        <begin position="244"/>
        <end position="256"/>
    </location>
</feature>